<reference evidence="1" key="1">
    <citation type="submission" date="2021-06" db="EMBL/GenBank/DDBJ databases">
        <authorList>
            <person name="Hodson N. C."/>
            <person name="Mongue J. A."/>
            <person name="Jaron S. K."/>
        </authorList>
    </citation>
    <scope>NUCLEOTIDE SEQUENCE</scope>
</reference>
<proteinExistence type="predicted"/>
<organism evidence="1 2">
    <name type="scientific">Allacma fusca</name>
    <dbReference type="NCBI Taxonomy" id="39272"/>
    <lineage>
        <taxon>Eukaryota</taxon>
        <taxon>Metazoa</taxon>
        <taxon>Ecdysozoa</taxon>
        <taxon>Arthropoda</taxon>
        <taxon>Hexapoda</taxon>
        <taxon>Collembola</taxon>
        <taxon>Symphypleona</taxon>
        <taxon>Sminthuridae</taxon>
        <taxon>Allacma</taxon>
    </lineage>
</organism>
<sequence>MGDNFYQDNLDPDEQNWKKIIENSYQTIEHFKKGKYAEYCRQVEIGIRMSQFAKAKKSVSAFTSPGFR</sequence>
<accession>A0A8J2P6X0</accession>
<dbReference type="EMBL" id="CAJVCH010382595">
    <property type="protein sequence ID" value="CAG7816941.1"/>
    <property type="molecule type" value="Genomic_DNA"/>
</dbReference>
<gene>
    <name evidence="1" type="ORF">AFUS01_LOCUS27532</name>
</gene>
<feature type="non-terminal residue" evidence="1">
    <location>
        <position position="1"/>
    </location>
</feature>
<evidence type="ECO:0000313" key="2">
    <source>
        <dbReference type="Proteomes" id="UP000708208"/>
    </source>
</evidence>
<keyword evidence="2" id="KW-1185">Reference proteome</keyword>
<protein>
    <submittedName>
        <fullName evidence="1">Uncharacterized protein</fullName>
    </submittedName>
</protein>
<comment type="caution">
    <text evidence="1">The sequence shown here is derived from an EMBL/GenBank/DDBJ whole genome shotgun (WGS) entry which is preliminary data.</text>
</comment>
<dbReference type="Proteomes" id="UP000708208">
    <property type="component" value="Unassembled WGS sequence"/>
</dbReference>
<name>A0A8J2P6X0_9HEXA</name>
<dbReference type="AlphaFoldDB" id="A0A8J2P6X0"/>
<evidence type="ECO:0000313" key="1">
    <source>
        <dbReference type="EMBL" id="CAG7816941.1"/>
    </source>
</evidence>